<feature type="non-terminal residue" evidence="1">
    <location>
        <position position="1"/>
    </location>
</feature>
<evidence type="ECO:0000313" key="1">
    <source>
        <dbReference type="EMBL" id="SBP27838.1"/>
    </source>
</evidence>
<reference evidence="1" key="2">
    <citation type="submission" date="2016-06" db="EMBL/GenBank/DDBJ databases">
        <title>The genome of a short-lived fish provides insights into sex chromosome evolution and the genetic control of aging.</title>
        <authorList>
            <person name="Reichwald K."/>
            <person name="Felder M."/>
            <person name="Petzold A."/>
            <person name="Koch P."/>
            <person name="Groth M."/>
            <person name="Platzer M."/>
        </authorList>
    </citation>
    <scope>NUCLEOTIDE SEQUENCE</scope>
    <source>
        <tissue evidence="1">Brain</tissue>
    </source>
</reference>
<organism evidence="1">
    <name type="scientific">Iconisemion striatum</name>
    <dbReference type="NCBI Taxonomy" id="60296"/>
    <lineage>
        <taxon>Eukaryota</taxon>
        <taxon>Metazoa</taxon>
        <taxon>Chordata</taxon>
        <taxon>Craniata</taxon>
        <taxon>Vertebrata</taxon>
        <taxon>Euteleostomi</taxon>
        <taxon>Actinopterygii</taxon>
        <taxon>Neopterygii</taxon>
        <taxon>Teleostei</taxon>
        <taxon>Neoteleostei</taxon>
        <taxon>Acanthomorphata</taxon>
        <taxon>Ovalentaria</taxon>
        <taxon>Atherinomorphae</taxon>
        <taxon>Cyprinodontiformes</taxon>
        <taxon>Nothobranchiidae</taxon>
        <taxon>Iconisemion</taxon>
    </lineage>
</organism>
<protein>
    <submittedName>
        <fullName evidence="1">Uncharacterized protein</fullName>
    </submittedName>
</protein>
<sequence length="60" mass="6559">CQQKKQTSSFSSSSALTIGKLKMLTASITAKSAPFRAPTRSTHLSSPLFDQQRAAEWCQI</sequence>
<accession>A0A1A7YC49</accession>
<proteinExistence type="predicted"/>
<gene>
    <name evidence="1" type="primary">Nfu_g_1_009238</name>
</gene>
<feature type="non-terminal residue" evidence="1">
    <location>
        <position position="60"/>
    </location>
</feature>
<dbReference type="EMBL" id="HADX01005606">
    <property type="protein sequence ID" value="SBP27838.1"/>
    <property type="molecule type" value="Transcribed_RNA"/>
</dbReference>
<reference evidence="1" key="1">
    <citation type="submission" date="2016-05" db="EMBL/GenBank/DDBJ databases">
        <authorList>
            <person name="Lavstsen T."/>
            <person name="Jespersen J.S."/>
        </authorList>
    </citation>
    <scope>NUCLEOTIDE SEQUENCE</scope>
    <source>
        <tissue evidence="1">Brain</tissue>
    </source>
</reference>
<name>A0A1A7YC49_9TELE</name>
<dbReference type="AlphaFoldDB" id="A0A1A7YC49"/>